<sequence>MLSGIPQKRKR</sequence>
<keyword evidence="1" id="KW-0418">Kinase</keyword>
<organism evidence="1">
    <name type="scientific">Rhizophora mucronata</name>
    <name type="common">Asiatic mangrove</name>
    <dbReference type="NCBI Taxonomy" id="61149"/>
    <lineage>
        <taxon>Eukaryota</taxon>
        <taxon>Viridiplantae</taxon>
        <taxon>Streptophyta</taxon>
        <taxon>Embryophyta</taxon>
        <taxon>Tracheophyta</taxon>
        <taxon>Spermatophyta</taxon>
        <taxon>Magnoliopsida</taxon>
        <taxon>eudicotyledons</taxon>
        <taxon>Gunneridae</taxon>
        <taxon>Pentapetalae</taxon>
        <taxon>rosids</taxon>
        <taxon>fabids</taxon>
        <taxon>Malpighiales</taxon>
        <taxon>Rhizophoraceae</taxon>
        <taxon>Rhizophora</taxon>
    </lineage>
</organism>
<dbReference type="GO" id="GO:0016301">
    <property type="term" value="F:kinase activity"/>
    <property type="evidence" value="ECO:0007669"/>
    <property type="project" value="UniProtKB-KW"/>
</dbReference>
<protein>
    <submittedName>
        <fullName evidence="1">UMP/CMP kinase</fullName>
    </submittedName>
</protein>
<proteinExistence type="predicted"/>
<accession>A0A2P2L853</accession>
<evidence type="ECO:0000313" key="1">
    <source>
        <dbReference type="EMBL" id="MBX14136.1"/>
    </source>
</evidence>
<keyword evidence="1" id="KW-0808">Transferase</keyword>
<dbReference type="EMBL" id="GGEC01033652">
    <property type="protein sequence ID" value="MBX14136.1"/>
    <property type="molecule type" value="Transcribed_RNA"/>
</dbReference>
<name>A0A2P2L853_RHIMU</name>
<reference evidence="1" key="1">
    <citation type="submission" date="2018-02" db="EMBL/GenBank/DDBJ databases">
        <title>Rhizophora mucronata_Transcriptome.</title>
        <authorList>
            <person name="Meera S.P."/>
            <person name="Sreeshan A."/>
            <person name="Augustine A."/>
        </authorList>
    </citation>
    <scope>NUCLEOTIDE SEQUENCE</scope>
    <source>
        <tissue evidence="1">Leaf</tissue>
    </source>
</reference>